<dbReference type="Gene3D" id="3.20.20.70">
    <property type="entry name" value="Aldolase class I"/>
    <property type="match status" value="1"/>
</dbReference>
<sequence>MHRQPLLVVLRAYDLLELLPCLERLQELGVQHVELAWSSHPRWVAQAIELRQRFAHLRLGAASVVDLAGLKAAAAAGLGYAVSPVLDRDLIEAAMALRLQFVPGVMSPSEVHLAHLWGCSIVKLFPAAALGRSYWQRLAAPLAGADGLPFCIAAGGLGPADVEPWLAAGVDAVALGGSLVNPADWEALARLVERLRT</sequence>
<keyword evidence="5" id="KW-0119">Carbohydrate metabolism</keyword>
<evidence type="ECO:0000313" key="6">
    <source>
        <dbReference type="EMBL" id="PSJ05057.1"/>
    </source>
</evidence>
<keyword evidence="4" id="KW-0456">Lyase</keyword>
<proteinExistence type="inferred from homology"/>
<dbReference type="CDD" id="cd00452">
    <property type="entry name" value="KDPG_aldolase"/>
    <property type="match status" value="1"/>
</dbReference>
<dbReference type="InterPro" id="IPR000887">
    <property type="entry name" value="Aldlse_KDPG_KHG"/>
</dbReference>
<dbReference type="PROSITE" id="PS00160">
    <property type="entry name" value="ALDOLASE_KDPG_KHG_2"/>
    <property type="match status" value="1"/>
</dbReference>
<reference evidence="6 7" key="1">
    <citation type="journal article" date="2018" name="Environ. Microbiol.">
        <title>Ecological and genomic features of two widespread freshwater picocyanobacteria.</title>
        <authorList>
            <person name="Cabello-Yeves P.J."/>
            <person name="Picazo A."/>
            <person name="Camacho A."/>
            <person name="Callieri C."/>
            <person name="Rosselli R."/>
            <person name="Roda-Garcia J.J."/>
            <person name="Coutinho F.H."/>
            <person name="Rodriguez-Valera F."/>
        </authorList>
    </citation>
    <scope>NUCLEOTIDE SEQUENCE [LARGE SCALE GENOMIC DNA]</scope>
    <source>
        <strain evidence="6 7">Tous</strain>
    </source>
</reference>
<dbReference type="PANTHER" id="PTHR30246:SF1">
    <property type="entry name" value="2-DEHYDRO-3-DEOXY-6-PHOSPHOGALACTONATE ALDOLASE-RELATED"/>
    <property type="match status" value="1"/>
</dbReference>
<dbReference type="RefSeq" id="WP_106632319.1">
    <property type="nucleotide sequence ID" value="NZ_PXXO01000008.1"/>
</dbReference>
<dbReference type="Pfam" id="PF01081">
    <property type="entry name" value="Aldolase"/>
    <property type="match status" value="1"/>
</dbReference>
<dbReference type="SUPFAM" id="SSF51569">
    <property type="entry name" value="Aldolase"/>
    <property type="match status" value="1"/>
</dbReference>
<dbReference type="OrthoDB" id="542490at2"/>
<evidence type="ECO:0000256" key="2">
    <source>
        <dbReference type="ARBA" id="ARBA00006906"/>
    </source>
</evidence>
<dbReference type="EMBL" id="PXXO01000008">
    <property type="protein sequence ID" value="PSJ05057.1"/>
    <property type="molecule type" value="Genomic_DNA"/>
</dbReference>
<evidence type="ECO:0000256" key="1">
    <source>
        <dbReference type="ARBA" id="ARBA00004761"/>
    </source>
</evidence>
<dbReference type="AlphaFoldDB" id="A0A2P7MV23"/>
<comment type="similarity">
    <text evidence="2">Belongs to the KHG/KDPG aldolase family.</text>
</comment>
<evidence type="ECO:0000313" key="7">
    <source>
        <dbReference type="Proteomes" id="UP000243002"/>
    </source>
</evidence>
<dbReference type="InterPro" id="IPR013785">
    <property type="entry name" value="Aldolase_TIM"/>
</dbReference>
<dbReference type="PANTHER" id="PTHR30246">
    <property type="entry name" value="2-KETO-3-DEOXY-6-PHOSPHOGLUCONATE ALDOLASE"/>
    <property type="match status" value="1"/>
</dbReference>
<comment type="subunit">
    <text evidence="3">Homotrimer.</text>
</comment>
<gene>
    <name evidence="6" type="ORF">C7K55_08640</name>
</gene>
<comment type="pathway">
    <text evidence="1">Carbohydrate acid metabolism.</text>
</comment>
<dbReference type="InterPro" id="IPR031338">
    <property type="entry name" value="KDPG/KHG_AS_2"/>
</dbReference>
<accession>A0A2P7MV23</accession>
<evidence type="ECO:0000256" key="4">
    <source>
        <dbReference type="ARBA" id="ARBA00023239"/>
    </source>
</evidence>
<name>A0A2P7MV23_9CYAN</name>
<organism evidence="6 7">
    <name type="scientific">Cyanobium usitatum str. Tous</name>
    <dbReference type="NCBI Taxonomy" id="2116684"/>
    <lineage>
        <taxon>Bacteria</taxon>
        <taxon>Bacillati</taxon>
        <taxon>Cyanobacteriota</taxon>
        <taxon>Cyanophyceae</taxon>
        <taxon>Synechococcales</taxon>
        <taxon>Prochlorococcaceae</taxon>
        <taxon>Cyanobium</taxon>
    </lineage>
</organism>
<comment type="caution">
    <text evidence="6">The sequence shown here is derived from an EMBL/GenBank/DDBJ whole genome shotgun (WGS) entry which is preliminary data.</text>
</comment>
<protein>
    <submittedName>
        <fullName evidence="6">2-dehydro-3-deoxyphosphogluconate aldolase</fullName>
    </submittedName>
</protein>
<evidence type="ECO:0000256" key="3">
    <source>
        <dbReference type="ARBA" id="ARBA00011233"/>
    </source>
</evidence>
<dbReference type="Proteomes" id="UP000243002">
    <property type="component" value="Unassembled WGS sequence"/>
</dbReference>
<dbReference type="GO" id="GO:0016829">
    <property type="term" value="F:lyase activity"/>
    <property type="evidence" value="ECO:0007669"/>
    <property type="project" value="UniProtKB-KW"/>
</dbReference>
<keyword evidence="7" id="KW-1185">Reference proteome</keyword>
<evidence type="ECO:0000256" key="5">
    <source>
        <dbReference type="ARBA" id="ARBA00023277"/>
    </source>
</evidence>